<dbReference type="OrthoDB" id="1910498at2"/>
<organism evidence="1 2">
    <name type="scientific">Paenibacillus herberti</name>
    <dbReference type="NCBI Taxonomy" id="1619309"/>
    <lineage>
        <taxon>Bacteria</taxon>
        <taxon>Bacillati</taxon>
        <taxon>Bacillota</taxon>
        <taxon>Bacilli</taxon>
        <taxon>Bacillales</taxon>
        <taxon>Paenibacillaceae</taxon>
        <taxon>Paenibacillus</taxon>
    </lineage>
</organism>
<sequence>MTQRLLIAGGYGIVGSAPMTVGDSESFIGRALIRESGKWAWIEANTSPRHVELTDGSILEGLPMGLLDVPSLAAATGAPNIRFDFIVGESIGIRAGYVASQDLYIEMEGVLQSGQPSKRQCSCRGRNTTS</sequence>
<dbReference type="Proteomes" id="UP000215145">
    <property type="component" value="Unassembled WGS sequence"/>
</dbReference>
<keyword evidence="2" id="KW-1185">Reference proteome</keyword>
<comment type="caution">
    <text evidence="1">The sequence shown here is derived from an EMBL/GenBank/DDBJ whole genome shotgun (WGS) entry which is preliminary data.</text>
</comment>
<reference evidence="1 2" key="1">
    <citation type="submission" date="2017-07" db="EMBL/GenBank/DDBJ databases">
        <title>Paenibacillus herberti R33 genome sequencing and assembly.</title>
        <authorList>
            <person name="Su W."/>
        </authorList>
    </citation>
    <scope>NUCLEOTIDE SEQUENCE [LARGE SCALE GENOMIC DNA]</scope>
    <source>
        <strain evidence="1 2">R33</strain>
    </source>
</reference>
<dbReference type="EMBL" id="NMUQ01000002">
    <property type="protein sequence ID" value="OXM14764.1"/>
    <property type="molecule type" value="Genomic_DNA"/>
</dbReference>
<evidence type="ECO:0000313" key="2">
    <source>
        <dbReference type="Proteomes" id="UP000215145"/>
    </source>
</evidence>
<gene>
    <name evidence="1" type="ORF">CGZ75_17965</name>
</gene>
<dbReference type="RefSeq" id="WP_089525581.1">
    <property type="nucleotide sequence ID" value="NZ_NMUQ01000002.1"/>
</dbReference>
<name>A0A229NY88_9BACL</name>
<proteinExistence type="predicted"/>
<dbReference type="AlphaFoldDB" id="A0A229NY88"/>
<evidence type="ECO:0000313" key="1">
    <source>
        <dbReference type="EMBL" id="OXM14764.1"/>
    </source>
</evidence>
<accession>A0A229NY88</accession>
<protein>
    <submittedName>
        <fullName evidence="1">Uncharacterized protein</fullName>
    </submittedName>
</protein>